<proteinExistence type="inferred from homology"/>
<dbReference type="Proteomes" id="UP001597326">
    <property type="component" value="Unassembled WGS sequence"/>
</dbReference>
<dbReference type="SUPFAM" id="SSF51735">
    <property type="entry name" value="NAD(P)-binding Rossmann-fold domains"/>
    <property type="match status" value="1"/>
</dbReference>
<dbReference type="InterPro" id="IPR055170">
    <property type="entry name" value="GFO_IDH_MocA-like_dom"/>
</dbReference>
<sequence>MGAPIAEQIVELDRPVRWGIAGPGRMAASFADDFAHVDGAVAHAVGSRSAERAAQFAERHGLAASFGSYRELCADPEVDVVYVATPHPQHKAIALEAIANGKAVLVEKAFAATLGGARAVVDAARDKRVFAMEAMWTRFQPTVRKLHEIIDEGQLGRVISLQGDFTAHRTFDPEDRLFNKDLGGGALMDLGVYVLAFAQDLLGSPKDLVARGTLLENGVDAQTSLLLDYPEGAQATLSCSLRGAGPSRMVVMGEQGWVEVESPFHNSSRLMVHRKGAVPQVHHLPPVGRGYSHEIAEVNSCLRAGRTESALMPLDGTLVVQGLLEEALGQLGIEYRDDDLS</sequence>
<keyword evidence="6" id="KW-1185">Reference proteome</keyword>
<dbReference type="PANTHER" id="PTHR22604:SF105">
    <property type="entry name" value="TRANS-1,2-DIHYDROBENZENE-1,2-DIOL DEHYDROGENASE"/>
    <property type="match status" value="1"/>
</dbReference>
<evidence type="ECO:0000259" key="3">
    <source>
        <dbReference type="Pfam" id="PF01408"/>
    </source>
</evidence>
<evidence type="ECO:0000313" key="5">
    <source>
        <dbReference type="EMBL" id="MFD1890025.1"/>
    </source>
</evidence>
<evidence type="ECO:0000256" key="1">
    <source>
        <dbReference type="ARBA" id="ARBA00010928"/>
    </source>
</evidence>
<comment type="caution">
    <text evidence="5">The sequence shown here is derived from an EMBL/GenBank/DDBJ whole genome shotgun (WGS) entry which is preliminary data.</text>
</comment>
<dbReference type="InterPro" id="IPR000683">
    <property type="entry name" value="Gfo/Idh/MocA-like_OxRdtase_N"/>
</dbReference>
<protein>
    <submittedName>
        <fullName evidence="5">Gfo/Idh/MocA family protein</fullName>
    </submittedName>
</protein>
<dbReference type="InterPro" id="IPR036291">
    <property type="entry name" value="NAD(P)-bd_dom_sf"/>
</dbReference>
<evidence type="ECO:0000259" key="4">
    <source>
        <dbReference type="Pfam" id="PF22725"/>
    </source>
</evidence>
<dbReference type="EMBL" id="JBHUFZ010000016">
    <property type="protein sequence ID" value="MFD1890025.1"/>
    <property type="molecule type" value="Genomic_DNA"/>
</dbReference>
<reference evidence="6" key="1">
    <citation type="journal article" date="2019" name="Int. J. Syst. Evol. Microbiol.">
        <title>The Global Catalogue of Microorganisms (GCM) 10K type strain sequencing project: providing services to taxonomists for standard genome sequencing and annotation.</title>
        <authorList>
            <consortium name="The Broad Institute Genomics Platform"/>
            <consortium name="The Broad Institute Genome Sequencing Center for Infectious Disease"/>
            <person name="Wu L."/>
            <person name="Ma J."/>
        </authorList>
    </citation>
    <scope>NUCLEOTIDE SEQUENCE [LARGE SCALE GENOMIC DNA]</scope>
    <source>
        <strain evidence="6">CAIM 431</strain>
    </source>
</reference>
<evidence type="ECO:0000256" key="2">
    <source>
        <dbReference type="ARBA" id="ARBA00023002"/>
    </source>
</evidence>
<name>A0ABW4RVW4_9ACTN</name>
<keyword evidence="2" id="KW-0560">Oxidoreductase</keyword>
<gene>
    <name evidence="5" type="ORF">ACFSCS_07485</name>
</gene>
<dbReference type="PANTHER" id="PTHR22604">
    <property type="entry name" value="OXIDOREDUCTASES"/>
    <property type="match status" value="1"/>
</dbReference>
<feature type="domain" description="GFO/IDH/MocA-like oxidoreductase" evidence="4">
    <location>
        <begin position="143"/>
        <end position="259"/>
    </location>
</feature>
<dbReference type="RefSeq" id="WP_343872975.1">
    <property type="nucleotide sequence ID" value="NZ_BAAAIX010000013.1"/>
</dbReference>
<feature type="domain" description="Gfo/Idh/MocA-like oxidoreductase N-terminal" evidence="3">
    <location>
        <begin position="16"/>
        <end position="132"/>
    </location>
</feature>
<comment type="similarity">
    <text evidence="1">Belongs to the Gfo/Idh/MocA family.</text>
</comment>
<dbReference type="Gene3D" id="3.40.50.720">
    <property type="entry name" value="NAD(P)-binding Rossmann-like Domain"/>
    <property type="match status" value="1"/>
</dbReference>
<dbReference type="Pfam" id="PF22725">
    <property type="entry name" value="GFO_IDH_MocA_C3"/>
    <property type="match status" value="1"/>
</dbReference>
<dbReference type="Pfam" id="PF01408">
    <property type="entry name" value="GFO_IDH_MocA"/>
    <property type="match status" value="1"/>
</dbReference>
<dbReference type="Gene3D" id="3.30.360.10">
    <property type="entry name" value="Dihydrodipicolinate Reductase, domain 2"/>
    <property type="match status" value="1"/>
</dbReference>
<accession>A0ABW4RVW4</accession>
<dbReference type="InterPro" id="IPR050984">
    <property type="entry name" value="Gfo/Idh/MocA_domain"/>
</dbReference>
<evidence type="ECO:0000313" key="6">
    <source>
        <dbReference type="Proteomes" id="UP001597326"/>
    </source>
</evidence>
<organism evidence="5 6">
    <name type="scientific">Luteococcus peritonei</name>
    <dbReference type="NCBI Taxonomy" id="88874"/>
    <lineage>
        <taxon>Bacteria</taxon>
        <taxon>Bacillati</taxon>
        <taxon>Actinomycetota</taxon>
        <taxon>Actinomycetes</taxon>
        <taxon>Propionibacteriales</taxon>
        <taxon>Propionibacteriaceae</taxon>
        <taxon>Luteococcus</taxon>
    </lineage>
</organism>
<dbReference type="SUPFAM" id="SSF55347">
    <property type="entry name" value="Glyceraldehyde-3-phosphate dehydrogenase-like, C-terminal domain"/>
    <property type="match status" value="1"/>
</dbReference>